<name>A0A174LCV1_BACUN</name>
<sequence>MGLRDRVHEWQWRARNGIGYEQLKAIRKETMEMLEKRDIKGLKGLLDTYAGSYDIPEEIATGIAREKFILTPEDAADKDIRDMMESLKTTRFMQQEGSLASLPVEEADGIHGMLAMHVFMLDAYAEQHPGCGIPRPEPEEVDAARRILDRQYEGKAAWQLCRFILVRTCPSDYIMHRYGLADDFNRYSKLNEECLKAIETGDKDREKKLMEAIGKMETTLEYKSEKALDSIEGARVPDEYLKELDDELGRLAGLVWDPRRVEDCYGGFLEKHGIRADSPVPELEKQIEEAYRSLDDRIVRLCGRRPYAEDLFSARKRQSEAREGDRKHAPHLPRLPPKQQSSGGMKPAF</sequence>
<dbReference type="Proteomes" id="UP000095419">
    <property type="component" value="Unassembled WGS sequence"/>
</dbReference>
<organism evidence="2 3">
    <name type="scientific">Bacteroides uniformis</name>
    <dbReference type="NCBI Taxonomy" id="820"/>
    <lineage>
        <taxon>Bacteria</taxon>
        <taxon>Pseudomonadati</taxon>
        <taxon>Bacteroidota</taxon>
        <taxon>Bacteroidia</taxon>
        <taxon>Bacteroidales</taxon>
        <taxon>Bacteroidaceae</taxon>
        <taxon>Bacteroides</taxon>
    </lineage>
</organism>
<dbReference type="EMBL" id="CYZF01000010">
    <property type="protein sequence ID" value="CUP19958.1"/>
    <property type="molecule type" value="Genomic_DNA"/>
</dbReference>
<feature type="region of interest" description="Disordered" evidence="1">
    <location>
        <begin position="313"/>
        <end position="349"/>
    </location>
</feature>
<evidence type="ECO:0000313" key="3">
    <source>
        <dbReference type="Proteomes" id="UP000095419"/>
    </source>
</evidence>
<dbReference type="RefSeq" id="WP_057089358.1">
    <property type="nucleotide sequence ID" value="NZ_CYZF01000010.1"/>
</dbReference>
<gene>
    <name evidence="2" type="ORF">ERS417307_03241</name>
</gene>
<evidence type="ECO:0000313" key="2">
    <source>
        <dbReference type="EMBL" id="CUP19958.1"/>
    </source>
</evidence>
<evidence type="ECO:0000256" key="1">
    <source>
        <dbReference type="SAM" id="MobiDB-lite"/>
    </source>
</evidence>
<reference evidence="2 3" key="1">
    <citation type="submission" date="2015-09" db="EMBL/GenBank/DDBJ databases">
        <authorList>
            <consortium name="Pathogen Informatics"/>
        </authorList>
    </citation>
    <scope>NUCLEOTIDE SEQUENCE [LARGE SCALE GENOMIC DNA]</scope>
    <source>
        <strain evidence="2 3">2789STDY5608791</strain>
    </source>
</reference>
<feature type="compositionally biased region" description="Basic and acidic residues" evidence="1">
    <location>
        <begin position="317"/>
        <end position="327"/>
    </location>
</feature>
<accession>A0A174LCV1</accession>
<dbReference type="AlphaFoldDB" id="A0A174LCV1"/>
<protein>
    <submittedName>
        <fullName evidence="2">Uncharacterized protein</fullName>
    </submittedName>
</protein>
<proteinExistence type="predicted"/>